<dbReference type="EMBL" id="BAABUK010000049">
    <property type="protein sequence ID" value="GAA5817763.1"/>
    <property type="molecule type" value="Genomic_DNA"/>
</dbReference>
<evidence type="ECO:0000313" key="1">
    <source>
        <dbReference type="EMBL" id="GAA5817763.1"/>
    </source>
</evidence>
<reference evidence="1 2" key="1">
    <citation type="submission" date="2024-04" db="EMBL/GenBank/DDBJ databases">
        <title>genome sequences of Mucor flavus KT1a and Helicostylum pulchrum KT1b strains isolated from the surface of a dry-aged beef.</title>
        <authorList>
            <person name="Toyotome T."/>
            <person name="Hosono M."/>
            <person name="Torimaru M."/>
            <person name="Fukuda K."/>
            <person name="Mikami N."/>
        </authorList>
    </citation>
    <scope>NUCLEOTIDE SEQUENCE [LARGE SCALE GENOMIC DNA]</scope>
    <source>
        <strain evidence="1 2">KT1a</strain>
    </source>
</reference>
<dbReference type="Gene3D" id="3.10.450.10">
    <property type="match status" value="1"/>
</dbReference>
<name>A0ABP9ZF63_9FUNG</name>
<gene>
    <name evidence="1" type="ORF">MFLAVUS_011316</name>
</gene>
<organism evidence="1 2">
    <name type="scientific">Mucor flavus</name>
    <dbReference type="NCBI Taxonomy" id="439312"/>
    <lineage>
        <taxon>Eukaryota</taxon>
        <taxon>Fungi</taxon>
        <taxon>Fungi incertae sedis</taxon>
        <taxon>Mucoromycota</taxon>
        <taxon>Mucoromycotina</taxon>
        <taxon>Mucoromycetes</taxon>
        <taxon>Mucorales</taxon>
        <taxon>Mucorineae</taxon>
        <taxon>Mucoraceae</taxon>
        <taxon>Mucor</taxon>
    </lineage>
</organism>
<comment type="caution">
    <text evidence="1">The sequence shown here is derived from an EMBL/GenBank/DDBJ whole genome shotgun (WGS) entry which is preliminary data.</text>
</comment>
<sequence length="122" mass="14036">MSDVNNNSMGPVIPVDDKSKQVFHDIKDAVVAKLHELNHLDNVHGLHEMDDLERIDCYKLVEYATEELAFGTNYFGKINLGDEKYIHVRAFESPEGEVDFYSILTEGTAIWSREEPLKYFID</sequence>
<protein>
    <submittedName>
        <fullName evidence="1">Uncharacterized protein</fullName>
    </submittedName>
</protein>
<evidence type="ECO:0000313" key="2">
    <source>
        <dbReference type="Proteomes" id="UP001473302"/>
    </source>
</evidence>
<keyword evidence="2" id="KW-1185">Reference proteome</keyword>
<accession>A0ABP9ZF63</accession>
<dbReference type="Proteomes" id="UP001473302">
    <property type="component" value="Unassembled WGS sequence"/>
</dbReference>
<proteinExistence type="predicted"/>